<protein>
    <submittedName>
        <fullName evidence="2">Uncharacterized protein</fullName>
    </submittedName>
</protein>
<feature type="non-terminal residue" evidence="2">
    <location>
        <position position="1"/>
    </location>
</feature>
<sequence length="86" mass="8494">HAQAKRRAQGSAAGTRLGCAHGPGRPPALGDDPDGDPFARLPVVARISEIAAECGLSDTLDDTGRLVGSAALHTRAGASSGAAPPT</sequence>
<dbReference type="EMBL" id="JBHTHR010000513">
    <property type="protein sequence ID" value="MFD0802559.1"/>
    <property type="molecule type" value="Genomic_DNA"/>
</dbReference>
<accession>A0ABW3BJR1</accession>
<comment type="caution">
    <text evidence="2">The sequence shown here is derived from an EMBL/GenBank/DDBJ whole genome shotgun (WGS) entry which is preliminary data.</text>
</comment>
<proteinExistence type="predicted"/>
<reference evidence="3" key="1">
    <citation type="journal article" date="2019" name="Int. J. Syst. Evol. Microbiol.">
        <title>The Global Catalogue of Microorganisms (GCM) 10K type strain sequencing project: providing services to taxonomists for standard genome sequencing and annotation.</title>
        <authorList>
            <consortium name="The Broad Institute Genomics Platform"/>
            <consortium name="The Broad Institute Genome Sequencing Center for Infectious Disease"/>
            <person name="Wu L."/>
            <person name="Ma J."/>
        </authorList>
    </citation>
    <scope>NUCLEOTIDE SEQUENCE [LARGE SCALE GENOMIC DNA]</scope>
    <source>
        <strain evidence="3">CCUG 63369</strain>
    </source>
</reference>
<name>A0ABW3BJR1_9ACTN</name>
<keyword evidence="3" id="KW-1185">Reference proteome</keyword>
<gene>
    <name evidence="2" type="ORF">ACFQZU_14705</name>
</gene>
<feature type="region of interest" description="Disordered" evidence="1">
    <location>
        <begin position="1"/>
        <end position="37"/>
    </location>
</feature>
<organism evidence="2 3">
    <name type="scientific">Streptomonospora algeriensis</name>
    <dbReference type="NCBI Taxonomy" id="995084"/>
    <lineage>
        <taxon>Bacteria</taxon>
        <taxon>Bacillati</taxon>
        <taxon>Actinomycetota</taxon>
        <taxon>Actinomycetes</taxon>
        <taxon>Streptosporangiales</taxon>
        <taxon>Nocardiopsidaceae</taxon>
        <taxon>Streptomonospora</taxon>
    </lineage>
</organism>
<evidence type="ECO:0000256" key="1">
    <source>
        <dbReference type="SAM" id="MobiDB-lite"/>
    </source>
</evidence>
<evidence type="ECO:0000313" key="3">
    <source>
        <dbReference type="Proteomes" id="UP001596956"/>
    </source>
</evidence>
<dbReference type="Proteomes" id="UP001596956">
    <property type="component" value="Unassembled WGS sequence"/>
</dbReference>
<evidence type="ECO:0000313" key="2">
    <source>
        <dbReference type="EMBL" id="MFD0802559.1"/>
    </source>
</evidence>